<dbReference type="PANTHER" id="PTHR13793">
    <property type="entry name" value="PHD FINGER PROTEINS"/>
    <property type="match status" value="1"/>
</dbReference>
<evidence type="ECO:0000256" key="6">
    <source>
        <dbReference type="SAM" id="MobiDB-lite"/>
    </source>
</evidence>
<sequence length="407" mass="45986">MNSVKREPGKRRIKPVEHACLLDFDEESSDDSDFRIEDHPEASDDDDDDSGSGQGDTSDDQNGSSEEDKHKDHTLVAFQNYVSNHKAAIFADTIRQNTKPQNSQKFKLDEKIAAEILICAGCLGDQSDGVNEIVECDGCGITVHEACYGISDTASLDSTDSLSPTTPWFCEACKAGVKQLVCELCPNSGGIFKETDLGKWVHLVCALYVPGVAFGEVDQLAAVTLFEMPYSKWGSRTCCLCIDVRFARTGVCIGCDAGMCRTYFHVTCAQREGFLSEAHTEEVDQADPFYAHCKLHSDSTLVKRRRRNFLALTARHHLRKRQLDEAWAAVAADGIMADGRQVSEELRRVRRKLEEQKRHYQERKQMRPQPWDLGFFRNIEHLNEIHTVRIMKDWINGRKRLAHELNR</sequence>
<gene>
    <name evidence="9" type="ORF">ACAOBT_LOCUS26186</name>
</gene>
<keyword evidence="10" id="KW-1185">Reference proteome</keyword>
<dbReference type="InterPro" id="IPR034732">
    <property type="entry name" value="EPHD"/>
</dbReference>
<dbReference type="PROSITE" id="PS50016">
    <property type="entry name" value="ZF_PHD_2"/>
    <property type="match status" value="1"/>
</dbReference>
<dbReference type="PANTHER" id="PTHR13793:SF150">
    <property type="entry name" value="PHD FINGER PROTEIN 14"/>
    <property type="match status" value="1"/>
</dbReference>
<evidence type="ECO:0000256" key="3">
    <source>
        <dbReference type="ARBA" id="ARBA00022833"/>
    </source>
</evidence>
<keyword evidence="2 4" id="KW-0863">Zinc-finger</keyword>
<feature type="coiled-coil region" evidence="5">
    <location>
        <begin position="336"/>
        <end position="366"/>
    </location>
</feature>
<dbReference type="Proteomes" id="UP001152888">
    <property type="component" value="Unassembled WGS sequence"/>
</dbReference>
<dbReference type="OrthoDB" id="336088at2759"/>
<evidence type="ECO:0000313" key="10">
    <source>
        <dbReference type="Proteomes" id="UP001152888"/>
    </source>
</evidence>
<protein>
    <submittedName>
        <fullName evidence="9">Uncharacterized protein</fullName>
    </submittedName>
</protein>
<reference evidence="9" key="1">
    <citation type="submission" date="2022-03" db="EMBL/GenBank/DDBJ databases">
        <authorList>
            <person name="Sayadi A."/>
        </authorList>
    </citation>
    <scope>NUCLEOTIDE SEQUENCE</scope>
</reference>
<dbReference type="PROSITE" id="PS51805">
    <property type="entry name" value="EPHD"/>
    <property type="match status" value="1"/>
</dbReference>
<dbReference type="InterPro" id="IPR050701">
    <property type="entry name" value="Histone_Mod_Regulator"/>
</dbReference>
<dbReference type="SMART" id="SM00249">
    <property type="entry name" value="PHD"/>
    <property type="match status" value="2"/>
</dbReference>
<dbReference type="CDD" id="cd15674">
    <property type="entry name" value="ePHD_PHF14"/>
    <property type="match status" value="1"/>
</dbReference>
<dbReference type="InterPro" id="IPR001965">
    <property type="entry name" value="Znf_PHD"/>
</dbReference>
<keyword evidence="3" id="KW-0862">Zinc</keyword>
<evidence type="ECO:0000256" key="5">
    <source>
        <dbReference type="SAM" id="Coils"/>
    </source>
</evidence>
<evidence type="ECO:0000313" key="9">
    <source>
        <dbReference type="EMBL" id="CAH2001415.1"/>
    </source>
</evidence>
<dbReference type="SUPFAM" id="SSF57903">
    <property type="entry name" value="FYVE/PHD zinc finger"/>
    <property type="match status" value="1"/>
</dbReference>
<keyword evidence="5" id="KW-0175">Coiled coil</keyword>
<dbReference type="AlphaFoldDB" id="A0A9P0LM55"/>
<evidence type="ECO:0000256" key="4">
    <source>
        <dbReference type="PROSITE-ProRule" id="PRU00146"/>
    </source>
</evidence>
<dbReference type="Pfam" id="PF13832">
    <property type="entry name" value="zf-HC5HC2H_2"/>
    <property type="match status" value="1"/>
</dbReference>
<name>A0A9P0LM55_ACAOB</name>
<evidence type="ECO:0000259" key="7">
    <source>
        <dbReference type="PROSITE" id="PS50016"/>
    </source>
</evidence>
<dbReference type="InterPro" id="IPR019787">
    <property type="entry name" value="Znf_PHD-finger"/>
</dbReference>
<dbReference type="Gene3D" id="3.30.40.10">
    <property type="entry name" value="Zinc/RING finger domain, C3HC4 (zinc finger)"/>
    <property type="match status" value="2"/>
</dbReference>
<dbReference type="GO" id="GO:0008270">
    <property type="term" value="F:zinc ion binding"/>
    <property type="evidence" value="ECO:0007669"/>
    <property type="project" value="UniProtKB-KW"/>
</dbReference>
<dbReference type="Pfam" id="PF00628">
    <property type="entry name" value="PHD"/>
    <property type="match status" value="1"/>
</dbReference>
<evidence type="ECO:0000256" key="2">
    <source>
        <dbReference type="ARBA" id="ARBA00022771"/>
    </source>
</evidence>
<dbReference type="GO" id="GO:0006357">
    <property type="term" value="P:regulation of transcription by RNA polymerase II"/>
    <property type="evidence" value="ECO:0007669"/>
    <property type="project" value="TreeGrafter"/>
</dbReference>
<keyword evidence="1" id="KW-0479">Metal-binding</keyword>
<comment type="caution">
    <text evidence="9">The sequence shown here is derived from an EMBL/GenBank/DDBJ whole genome shotgun (WGS) entry which is preliminary data.</text>
</comment>
<feature type="domain" description="PHD-type" evidence="7">
    <location>
        <begin position="116"/>
        <end position="176"/>
    </location>
</feature>
<feature type="region of interest" description="Disordered" evidence="6">
    <location>
        <begin position="1"/>
        <end position="69"/>
    </location>
</feature>
<dbReference type="InterPro" id="IPR011011">
    <property type="entry name" value="Znf_FYVE_PHD"/>
</dbReference>
<proteinExistence type="predicted"/>
<dbReference type="EMBL" id="CAKOFQ010007448">
    <property type="protein sequence ID" value="CAH2001415.1"/>
    <property type="molecule type" value="Genomic_DNA"/>
</dbReference>
<feature type="compositionally biased region" description="Basic and acidic residues" evidence="6">
    <location>
        <begin position="32"/>
        <end position="42"/>
    </location>
</feature>
<organism evidence="9 10">
    <name type="scientific">Acanthoscelides obtectus</name>
    <name type="common">Bean weevil</name>
    <name type="synonym">Bruchus obtectus</name>
    <dbReference type="NCBI Taxonomy" id="200917"/>
    <lineage>
        <taxon>Eukaryota</taxon>
        <taxon>Metazoa</taxon>
        <taxon>Ecdysozoa</taxon>
        <taxon>Arthropoda</taxon>
        <taxon>Hexapoda</taxon>
        <taxon>Insecta</taxon>
        <taxon>Pterygota</taxon>
        <taxon>Neoptera</taxon>
        <taxon>Endopterygota</taxon>
        <taxon>Coleoptera</taxon>
        <taxon>Polyphaga</taxon>
        <taxon>Cucujiformia</taxon>
        <taxon>Chrysomeloidea</taxon>
        <taxon>Chrysomelidae</taxon>
        <taxon>Bruchinae</taxon>
        <taxon>Bruchini</taxon>
        <taxon>Acanthoscelides</taxon>
    </lineage>
</organism>
<dbReference type="CDD" id="cd15561">
    <property type="entry name" value="PHD1_PHF14"/>
    <property type="match status" value="1"/>
</dbReference>
<evidence type="ECO:0000259" key="8">
    <source>
        <dbReference type="PROSITE" id="PS51805"/>
    </source>
</evidence>
<feature type="domain" description="PHD-type" evidence="8">
    <location>
        <begin position="179"/>
        <end position="297"/>
    </location>
</feature>
<dbReference type="InterPro" id="IPR013083">
    <property type="entry name" value="Znf_RING/FYVE/PHD"/>
</dbReference>
<accession>A0A9P0LM55</accession>
<evidence type="ECO:0000256" key="1">
    <source>
        <dbReference type="ARBA" id="ARBA00022723"/>
    </source>
</evidence>